<accession>A0A165C988</accession>
<dbReference type="SUPFAM" id="SSF144232">
    <property type="entry name" value="HIT/MYND zinc finger-like"/>
    <property type="match status" value="1"/>
</dbReference>
<dbReference type="EMBL" id="KV426349">
    <property type="protein sequence ID" value="KZV82052.1"/>
    <property type="molecule type" value="Genomic_DNA"/>
</dbReference>
<dbReference type="GO" id="GO:0008270">
    <property type="term" value="F:zinc ion binding"/>
    <property type="evidence" value="ECO:0007669"/>
    <property type="project" value="UniProtKB-UniRule"/>
</dbReference>
<dbReference type="CDD" id="cd23024">
    <property type="entry name" value="zf-HIT_ZNHIT2-3"/>
    <property type="match status" value="1"/>
</dbReference>
<keyword evidence="4" id="KW-1185">Reference proteome</keyword>
<dbReference type="STRING" id="1314781.A0A165C988"/>
<dbReference type="PANTHER" id="PTHR15555:SF0">
    <property type="entry name" value="ZINC FINGER HIT DOMAIN-CONTAINING PROTEIN 2"/>
    <property type="match status" value="1"/>
</dbReference>
<evidence type="ECO:0000256" key="1">
    <source>
        <dbReference type="PROSITE-ProRule" id="PRU00453"/>
    </source>
</evidence>
<gene>
    <name evidence="3" type="ORF">EXIGLDRAFT_685330</name>
</gene>
<dbReference type="OrthoDB" id="18412at2759"/>
<dbReference type="Pfam" id="PF04438">
    <property type="entry name" value="zf-HIT"/>
    <property type="match status" value="1"/>
</dbReference>
<name>A0A165C988_EXIGL</name>
<dbReference type="InParanoid" id="A0A165C988"/>
<evidence type="ECO:0000313" key="4">
    <source>
        <dbReference type="Proteomes" id="UP000077266"/>
    </source>
</evidence>
<keyword evidence="1" id="KW-0862">Zinc</keyword>
<dbReference type="Proteomes" id="UP000077266">
    <property type="component" value="Unassembled WGS sequence"/>
</dbReference>
<reference evidence="3 4" key="1">
    <citation type="journal article" date="2016" name="Mol. Biol. Evol.">
        <title>Comparative Genomics of Early-Diverging Mushroom-Forming Fungi Provides Insights into the Origins of Lignocellulose Decay Capabilities.</title>
        <authorList>
            <person name="Nagy L.G."/>
            <person name="Riley R."/>
            <person name="Tritt A."/>
            <person name="Adam C."/>
            <person name="Daum C."/>
            <person name="Floudas D."/>
            <person name="Sun H."/>
            <person name="Yadav J.S."/>
            <person name="Pangilinan J."/>
            <person name="Larsson K.H."/>
            <person name="Matsuura K."/>
            <person name="Barry K."/>
            <person name="Labutti K."/>
            <person name="Kuo R."/>
            <person name="Ohm R.A."/>
            <person name="Bhattacharya S.S."/>
            <person name="Shirouzu T."/>
            <person name="Yoshinaga Y."/>
            <person name="Martin F.M."/>
            <person name="Grigoriev I.V."/>
            <person name="Hibbett D.S."/>
        </authorList>
    </citation>
    <scope>NUCLEOTIDE SEQUENCE [LARGE SCALE GENOMIC DNA]</scope>
    <source>
        <strain evidence="3 4">HHB12029</strain>
    </source>
</reference>
<keyword evidence="1" id="KW-0479">Metal-binding</keyword>
<proteinExistence type="predicted"/>
<dbReference type="Gene3D" id="3.30.60.190">
    <property type="match status" value="1"/>
</dbReference>
<dbReference type="AlphaFoldDB" id="A0A165C988"/>
<sequence length="363" mass="40454">MEESRGVCSICRRQVAKYTCPKCNLPYCSLSCFRSETHMQCSETFYKREVETDILSAPKSDKERRDMLALLQRFEETNNEEDATNNALLDDPDGADLAERIAGLDLDAADTDDLWEALDKDQRQRFLEIIRNADGVPARELLAEETSSVPWWAAVEDTEDEANSNHVRLPEPLHVDIALVNKAQAMTGPPLLYNVLALCIVYAHTVRTYALISLSASLPLDRPAILQTLSELLPFIVERRSTSVFASVEEAVAFFWSRNASLSAQHMVQLLDDAKELLLPVPVSVISTSAEGEDAMPQHRTLRMLSDLSSFFTAASAPKPLAHVPPKLLFYGAHALAQPLQVFSLLRAEIDAQVVTAESKRER</sequence>
<feature type="domain" description="HIT-type" evidence="2">
    <location>
        <begin position="8"/>
        <end position="41"/>
    </location>
</feature>
<keyword evidence="1" id="KW-0863">Zinc-finger</keyword>
<dbReference type="PROSITE" id="PS51083">
    <property type="entry name" value="ZF_HIT"/>
    <property type="match status" value="1"/>
</dbReference>
<evidence type="ECO:0000313" key="3">
    <source>
        <dbReference type="EMBL" id="KZV82052.1"/>
    </source>
</evidence>
<dbReference type="PANTHER" id="PTHR15555">
    <property type="entry name" value="ZINC FINGER HIT DOMAIN CONTAINING PROTEIN 2 PROTEIN FON -RELATED"/>
    <property type="match status" value="1"/>
</dbReference>
<dbReference type="InterPro" id="IPR007529">
    <property type="entry name" value="Znf_HIT"/>
</dbReference>
<protein>
    <recommendedName>
        <fullName evidence="2">HIT-type domain-containing protein</fullName>
    </recommendedName>
</protein>
<evidence type="ECO:0000259" key="2">
    <source>
        <dbReference type="PROSITE" id="PS51083"/>
    </source>
</evidence>
<dbReference type="InterPro" id="IPR039646">
    <property type="entry name" value="ZNHIT2"/>
</dbReference>
<organism evidence="3 4">
    <name type="scientific">Exidia glandulosa HHB12029</name>
    <dbReference type="NCBI Taxonomy" id="1314781"/>
    <lineage>
        <taxon>Eukaryota</taxon>
        <taxon>Fungi</taxon>
        <taxon>Dikarya</taxon>
        <taxon>Basidiomycota</taxon>
        <taxon>Agaricomycotina</taxon>
        <taxon>Agaricomycetes</taxon>
        <taxon>Auriculariales</taxon>
        <taxon>Exidiaceae</taxon>
        <taxon>Exidia</taxon>
    </lineage>
</organism>